<evidence type="ECO:0000313" key="1">
    <source>
        <dbReference type="Ensembl" id="ENSEBUP00000002802.1"/>
    </source>
</evidence>
<organism evidence="1 2">
    <name type="scientific">Eptatretus burgeri</name>
    <name type="common">Inshore hagfish</name>
    <dbReference type="NCBI Taxonomy" id="7764"/>
    <lineage>
        <taxon>Eukaryota</taxon>
        <taxon>Metazoa</taxon>
        <taxon>Chordata</taxon>
        <taxon>Craniata</taxon>
        <taxon>Vertebrata</taxon>
        <taxon>Cyclostomata</taxon>
        <taxon>Myxini</taxon>
        <taxon>Myxiniformes</taxon>
        <taxon>Myxinidae</taxon>
        <taxon>Eptatretinae</taxon>
        <taxon>Eptatretus</taxon>
    </lineage>
</organism>
<dbReference type="Ensembl" id="ENSEBUT00000003164.1">
    <property type="protein sequence ID" value="ENSEBUP00000002802.1"/>
    <property type="gene ID" value="ENSEBUG00000002119.1"/>
</dbReference>
<dbReference type="AlphaFoldDB" id="A0A8C4NH12"/>
<reference evidence="1" key="1">
    <citation type="submission" date="2025-08" db="UniProtKB">
        <authorList>
            <consortium name="Ensembl"/>
        </authorList>
    </citation>
    <scope>IDENTIFICATION</scope>
</reference>
<dbReference type="InterPro" id="IPR016133">
    <property type="entry name" value="Insect_cyst_antifreeze_prot"/>
</dbReference>
<dbReference type="Proteomes" id="UP000694388">
    <property type="component" value="Unplaced"/>
</dbReference>
<evidence type="ECO:0000313" key="2">
    <source>
        <dbReference type="Proteomes" id="UP000694388"/>
    </source>
</evidence>
<sequence length="343" mass="38043">MQMRNKWMRICKCCGVRCSAWGDACRWAKMVVARSERQTTELKVAAPHVGANELGGSATAVRPAMEAGEDKIIRETHWARLVQVTVTEREKVNGETETCIRHVKTQELKEIIETREIEKVEERIHDEDGVKDEHTHMELARDDEGELGECVVTWCKQPDGLLMERGEGIFPLEVDLEQVGPVELCELEGASAVDGCTWSLGGLETPRVLEVTRFSIVNVPVCVFTSVEKCVLKSAYSVGERRCVKATPCVDEIACVYKTPCVDEILCVDETPCVDEAPCVSGTMCTGEKECLRKRPCVRETACVRSLYVREMVVGMRKHATACPSVNVMSRCVSVVARGSLCA</sequence>
<name>A0A8C4NH12_EPTBU</name>
<keyword evidence="2" id="KW-1185">Reference proteome</keyword>
<reference evidence="1" key="2">
    <citation type="submission" date="2025-09" db="UniProtKB">
        <authorList>
            <consortium name="Ensembl"/>
        </authorList>
    </citation>
    <scope>IDENTIFICATION</scope>
</reference>
<proteinExistence type="predicted"/>
<dbReference type="SUPFAM" id="SSF51156">
    <property type="entry name" value="Insect cysteine-rich antifreeze protein"/>
    <property type="match status" value="1"/>
</dbReference>
<protein>
    <submittedName>
        <fullName evidence="1">Uncharacterized protein</fullName>
    </submittedName>
</protein>
<dbReference type="Gene3D" id="2.160.20.50">
    <property type="entry name" value="Insect antifreeze protein"/>
    <property type="match status" value="1"/>
</dbReference>
<dbReference type="GeneTree" id="ENSGT00930000152742"/>
<accession>A0A8C4NH12</accession>